<comment type="similarity">
    <text evidence="1">Belongs to the HyuE racemase family.</text>
</comment>
<feature type="region of interest" description="Disordered" evidence="2">
    <location>
        <begin position="203"/>
        <end position="377"/>
    </location>
</feature>
<dbReference type="GO" id="GO:0047661">
    <property type="term" value="F:amino-acid racemase activity"/>
    <property type="evidence" value="ECO:0007669"/>
    <property type="project" value="InterPro"/>
</dbReference>
<feature type="compositionally biased region" description="Low complexity" evidence="2">
    <location>
        <begin position="274"/>
        <end position="358"/>
    </location>
</feature>
<protein>
    <recommendedName>
        <fullName evidence="5">Arylsulfatase</fullName>
    </recommendedName>
</protein>
<accession>Q93J67</accession>
<dbReference type="InParanoid" id="Q93J67"/>
<sequence length="377" mass="37526">MLALLHTSAVHVAVFDALRDAGHPGLELRHHVDAGLLERARCEGPEAVADAVAAVLRRAVAEGARAVLCTCSTIGGVAEAAAAGAGVPVLRVDRPMAAAAVAAGPRVLVLAALESTLAPTAALIAEEARRADRPVEVRTLLVEGAWSRFEAGDGEGYLRRVAEAADAVTGADVIVLAQASMAPARKSTTARVPVLASPEPGLAAGAAARGDRPSTLGHPDAGVLPAGEWGGGRRVGGGQVHRADVDRLAGGQRHDEPVSGSRPARAHSRTLSRSGPGAPASAAGPGLTTGPRPGADPSAAAPGSRPATHAPAAGPRPAADPSAPRPGPAAAARSSRARAVPDPTGARARAQPRARAAPHLSEGRRTPGKGAGNGATR</sequence>
<evidence type="ECO:0000313" key="4">
    <source>
        <dbReference type="Proteomes" id="UP000001973"/>
    </source>
</evidence>
<dbReference type="Pfam" id="PF01177">
    <property type="entry name" value="Asp_Glu_race"/>
    <property type="match status" value="1"/>
</dbReference>
<feature type="compositionally biased region" description="Gly residues" evidence="2">
    <location>
        <begin position="228"/>
        <end position="239"/>
    </location>
</feature>
<dbReference type="eggNOG" id="COG4126">
    <property type="taxonomic scope" value="Bacteria"/>
</dbReference>
<dbReference type="PaxDb" id="100226-SCO0976"/>
<dbReference type="KEGG" id="sco:SCO0976"/>
<dbReference type="STRING" id="100226.gene:17758559"/>
<evidence type="ECO:0000313" key="3">
    <source>
        <dbReference type="EMBL" id="CAC44326.1"/>
    </source>
</evidence>
<dbReference type="InterPro" id="IPR053714">
    <property type="entry name" value="Iso_Racemase_Enz_sf"/>
</dbReference>
<dbReference type="PATRIC" id="fig|100226.15.peg.973"/>
<reference evidence="3 4" key="2">
    <citation type="journal article" date="2002" name="Nature">
        <title>Complete genome sequence of the model actinomycete Streptomyces coelicolor A3(2).</title>
        <authorList>
            <person name="Bentley S.D."/>
            <person name="Chater K.F."/>
            <person name="Cerdeno-Tarraga A.M."/>
            <person name="Challis G.L."/>
            <person name="Thomson N.R."/>
            <person name="James K.D."/>
            <person name="Harris D.E."/>
            <person name="Quail M.A."/>
            <person name="Kieser H."/>
            <person name="Harper D."/>
            <person name="Bateman A."/>
            <person name="Brown S."/>
            <person name="Chandra G."/>
            <person name="Chen C.W."/>
            <person name="Collins M."/>
            <person name="Cronin A."/>
            <person name="Fraser A."/>
            <person name="Goble A."/>
            <person name="Hidalgo J."/>
            <person name="Hornsby T."/>
            <person name="Howarth S."/>
            <person name="Huang C.H."/>
            <person name="Kieser T."/>
            <person name="Larke L."/>
            <person name="Murphy L."/>
            <person name="Oliver K."/>
            <person name="O'Neil S."/>
            <person name="Rabbinowitsch E."/>
            <person name="Rajandream M.A."/>
            <person name="Rutherford K."/>
            <person name="Rutter S."/>
            <person name="Seeger K."/>
            <person name="Saunders D."/>
            <person name="Sharp S."/>
            <person name="Squares R."/>
            <person name="Squares S."/>
            <person name="Taylor K."/>
            <person name="Warren T."/>
            <person name="Wietzorrek A."/>
            <person name="Woodward J."/>
            <person name="Barrell B.G."/>
            <person name="Parkhill J."/>
            <person name="Hopwood D.A."/>
        </authorList>
    </citation>
    <scope>NUCLEOTIDE SEQUENCE [LARGE SCALE GENOMIC DNA]</scope>
    <source>
        <strain evidence="4">ATCC BAA-471 / A3(2) / M145</strain>
    </source>
</reference>
<organism evidence="3 4">
    <name type="scientific">Streptomyces coelicolor (strain ATCC BAA-471 / A3(2) / M145)</name>
    <dbReference type="NCBI Taxonomy" id="100226"/>
    <lineage>
        <taxon>Bacteria</taxon>
        <taxon>Bacillati</taxon>
        <taxon>Actinomycetota</taxon>
        <taxon>Actinomycetes</taxon>
        <taxon>Kitasatosporales</taxon>
        <taxon>Streptomycetaceae</taxon>
        <taxon>Streptomyces</taxon>
        <taxon>Streptomyces albidoflavus group</taxon>
    </lineage>
</organism>
<reference evidence="3 4" key="1">
    <citation type="journal article" date="1996" name="Mol. Microbiol.">
        <title>A set of ordered cosmids and a detailed genetic and physical map for the 8 Mb Streptomyces coelicolor A3(2) chromosome.</title>
        <authorList>
            <person name="Redenbach M."/>
            <person name="Kieser H.M."/>
            <person name="Denapaite D."/>
            <person name="Eichner A."/>
            <person name="Cullum J."/>
            <person name="Kinashi H."/>
            <person name="Hopwood D.A."/>
        </authorList>
    </citation>
    <scope>NUCLEOTIDE SEQUENCE [LARGE SCALE GENOMIC DNA]</scope>
    <source>
        <strain evidence="4">ATCC BAA-471 / A3(2) / M145</strain>
    </source>
</reference>
<feature type="compositionally biased region" description="Basic and acidic residues" evidence="2">
    <location>
        <begin position="241"/>
        <end position="257"/>
    </location>
</feature>
<dbReference type="Gene3D" id="3.40.50.12500">
    <property type="match status" value="1"/>
</dbReference>
<dbReference type="EMBL" id="AL939107">
    <property type="protein sequence ID" value="CAC44326.1"/>
    <property type="molecule type" value="Genomic_DNA"/>
</dbReference>
<evidence type="ECO:0008006" key="5">
    <source>
        <dbReference type="Google" id="ProtNLM"/>
    </source>
</evidence>
<name>Q93J67_STRCO</name>
<dbReference type="InterPro" id="IPR015942">
    <property type="entry name" value="Asp/Glu/hydantoin_racemase"/>
</dbReference>
<proteinExistence type="inferred from homology"/>
<keyword evidence="4" id="KW-1185">Reference proteome</keyword>
<gene>
    <name evidence="3" type="ordered locus">SCO0976</name>
    <name evidence="3" type="ORF">SCBAC19F3.03c</name>
</gene>
<dbReference type="Proteomes" id="UP000001973">
    <property type="component" value="Chromosome"/>
</dbReference>
<dbReference type="EMBL" id="AL645882">
    <property type="protein sequence ID" value="CAC44326.1"/>
    <property type="molecule type" value="Genomic_DNA"/>
</dbReference>
<evidence type="ECO:0000256" key="1">
    <source>
        <dbReference type="ARBA" id="ARBA00038414"/>
    </source>
</evidence>
<dbReference type="AlphaFoldDB" id="Q93J67"/>
<dbReference type="OrthoDB" id="978447at2"/>
<dbReference type="HOGENOM" id="CLU_733445_0_0_11"/>
<evidence type="ECO:0000256" key="2">
    <source>
        <dbReference type="SAM" id="MobiDB-lite"/>
    </source>
</evidence>